<dbReference type="PROSITE" id="PS00411">
    <property type="entry name" value="KINESIN_MOTOR_1"/>
    <property type="match status" value="1"/>
</dbReference>
<evidence type="ECO:0000256" key="6">
    <source>
        <dbReference type="RuleBase" id="RU000394"/>
    </source>
</evidence>
<dbReference type="GO" id="GO:0005524">
    <property type="term" value="F:ATP binding"/>
    <property type="evidence" value="ECO:0007669"/>
    <property type="project" value="UniProtKB-UniRule"/>
</dbReference>
<keyword evidence="4" id="KW-0963">Cytoplasm</keyword>
<dbReference type="PANTHER" id="PTHR47968:SF67">
    <property type="entry name" value="KINESIN MOTOR DOMAIN-CONTAINING PROTEIN"/>
    <property type="match status" value="1"/>
</dbReference>
<dbReference type="SMART" id="SM00129">
    <property type="entry name" value="KISc"/>
    <property type="match status" value="1"/>
</dbReference>
<evidence type="ECO:0000256" key="8">
    <source>
        <dbReference type="SAM" id="MobiDB-lite"/>
    </source>
</evidence>
<keyword evidence="7" id="KW-0175">Coiled coil</keyword>
<dbReference type="GO" id="GO:0007018">
    <property type="term" value="P:microtubule-based movement"/>
    <property type="evidence" value="ECO:0007669"/>
    <property type="project" value="InterPro"/>
</dbReference>
<dbReference type="PROSITE" id="PS50067">
    <property type="entry name" value="KINESIN_MOTOR_2"/>
    <property type="match status" value="1"/>
</dbReference>
<keyword evidence="6" id="KW-0493">Microtubule</keyword>
<dbReference type="AlphaFoldDB" id="A0A267EM16"/>
<keyword evidence="2 5" id="KW-0547">Nucleotide-binding</keyword>
<dbReference type="EMBL" id="NIVC01001987">
    <property type="protein sequence ID" value="PAA61917.1"/>
    <property type="molecule type" value="Genomic_DNA"/>
</dbReference>
<feature type="compositionally biased region" description="Low complexity" evidence="8">
    <location>
        <begin position="743"/>
        <end position="762"/>
    </location>
</feature>
<dbReference type="PRINTS" id="PR00380">
    <property type="entry name" value="KINESINHEAVY"/>
</dbReference>
<feature type="compositionally biased region" description="Polar residues" evidence="8">
    <location>
        <begin position="551"/>
        <end position="579"/>
    </location>
</feature>
<dbReference type="InterPro" id="IPR019821">
    <property type="entry name" value="Kinesin_motor_CS"/>
</dbReference>
<dbReference type="PANTHER" id="PTHR47968">
    <property type="entry name" value="CENTROMERE PROTEIN E"/>
    <property type="match status" value="1"/>
</dbReference>
<evidence type="ECO:0000256" key="7">
    <source>
        <dbReference type="SAM" id="Coils"/>
    </source>
</evidence>
<dbReference type="SUPFAM" id="SSF52540">
    <property type="entry name" value="P-loop containing nucleoside triphosphate hydrolases"/>
    <property type="match status" value="1"/>
</dbReference>
<protein>
    <recommendedName>
        <fullName evidence="6">Kinesin-like protein</fullName>
    </recommendedName>
</protein>
<feature type="domain" description="Kinesin motor" evidence="9">
    <location>
        <begin position="13"/>
        <end position="353"/>
    </location>
</feature>
<dbReference type="Proteomes" id="UP000215902">
    <property type="component" value="Unassembled WGS sequence"/>
</dbReference>
<dbReference type="GO" id="GO:0003777">
    <property type="term" value="F:microtubule motor activity"/>
    <property type="evidence" value="ECO:0007669"/>
    <property type="project" value="InterPro"/>
</dbReference>
<dbReference type="Pfam" id="PF00225">
    <property type="entry name" value="Kinesin"/>
    <property type="match status" value="1"/>
</dbReference>
<name>A0A267EM16_9PLAT</name>
<evidence type="ECO:0000256" key="4">
    <source>
        <dbReference type="ARBA" id="ARBA00023212"/>
    </source>
</evidence>
<comment type="caution">
    <text evidence="10">The sequence shown here is derived from an EMBL/GenBank/DDBJ whole genome shotgun (WGS) entry which is preliminary data.</text>
</comment>
<keyword evidence="4" id="KW-0206">Cytoskeleton</keyword>
<proteinExistence type="inferred from homology"/>
<feature type="region of interest" description="Disordered" evidence="8">
    <location>
        <begin position="525"/>
        <end position="579"/>
    </location>
</feature>
<comment type="similarity">
    <text evidence="5 6">Belongs to the TRAFAC class myosin-kinesin ATPase superfamily. Kinesin family.</text>
</comment>
<evidence type="ECO:0000256" key="5">
    <source>
        <dbReference type="PROSITE-ProRule" id="PRU00283"/>
    </source>
</evidence>
<sequence length="806" mass="88545">ATNQQQQLMVKQTIQIFCRLKPPSSKARLSNYDVDSDAEGKPRISFVCPRELTDGSVNNKKEQFKFRFERVFATDCRQEDVFEHVARPVINNVLSGYNGTIFAYGQTGSGKTFTVTGGAERYADRGIIPRTLSYIFAYFEQRPEFEFSLGVSYLEIYNENGYDLLDPKHEAARLEDLPKVTLFEDAGQQIHLKNLSVHPAASEEDALNLLFVGDTNRMIAETPMNQASTRSHCIFTAHLTVKEVGSATVRRAKLHLVDLAGSERVSKTGVNGLLLTEAKYINLSLHYLEQVIVALSERSRSHVPYRNSMMTSVLRDSLGGNCMTTMIATLSVESANLGETISTCRFAQRVALIKNDAVLNEELDPSLLISRLRSEVAQLKAEIAALTGEQRDDELTEEELQMCRTAVDAFLADANASPLASVGFDGRKLGQCFRLIRDAAKAGATPAEPAPPQQIVTIAPEPLATKEVRELRETISQRDNEIVILVGMLKQEKRRAAEASVMLQQMAESPGANAANLQLDQSPKKFNRTFSKPADTAASMSHSACLPSVAAQPQRQQPPTLHQPTESTGGESDRLSQQLEQSAKARILGGQLSLGRQEAFELFKRDYAGNPEIERHKQGLRDNYGLAKQLGASVNESRQAIERLKAGLERARLRRALGSESDSSEEAALRADMEQSKAEYRDSFQRLKSLKAEIEHQQHQLEMLKVRLVKDFEAWWAEQSSANAAAAAATTAAWPTPPGSAGGRAVAASSGSRPPSGAGSRPGKQRTGSTGDAAAGIQLTGDKETDAEIMAFMRARQNLLKQSQRH</sequence>
<evidence type="ECO:0000256" key="1">
    <source>
        <dbReference type="ARBA" id="ARBA00004245"/>
    </source>
</evidence>
<dbReference type="InterPro" id="IPR027640">
    <property type="entry name" value="Kinesin-like_fam"/>
</dbReference>
<dbReference type="Pfam" id="PF23735">
    <property type="entry name" value="KIF9"/>
    <property type="match status" value="1"/>
</dbReference>
<dbReference type="GO" id="GO:0008017">
    <property type="term" value="F:microtubule binding"/>
    <property type="evidence" value="ECO:0007669"/>
    <property type="project" value="InterPro"/>
</dbReference>
<dbReference type="Gene3D" id="3.40.850.10">
    <property type="entry name" value="Kinesin motor domain"/>
    <property type="match status" value="1"/>
</dbReference>
<evidence type="ECO:0000313" key="11">
    <source>
        <dbReference type="Proteomes" id="UP000215902"/>
    </source>
</evidence>
<dbReference type="OrthoDB" id="3176171at2759"/>
<feature type="coiled-coil region" evidence="7">
    <location>
        <begin position="634"/>
        <end position="707"/>
    </location>
</feature>
<keyword evidence="11" id="KW-1185">Reference proteome</keyword>
<feature type="binding site" evidence="5">
    <location>
        <begin position="105"/>
        <end position="112"/>
    </location>
    <ligand>
        <name>ATP</name>
        <dbReference type="ChEBI" id="CHEBI:30616"/>
    </ligand>
</feature>
<evidence type="ECO:0000259" key="9">
    <source>
        <dbReference type="PROSITE" id="PS50067"/>
    </source>
</evidence>
<accession>A0A267EM16</accession>
<dbReference type="InterPro" id="IPR036961">
    <property type="entry name" value="Kinesin_motor_dom_sf"/>
</dbReference>
<dbReference type="InterPro" id="IPR056524">
    <property type="entry name" value="KIF6/9_C"/>
</dbReference>
<dbReference type="InterPro" id="IPR027417">
    <property type="entry name" value="P-loop_NTPase"/>
</dbReference>
<feature type="region of interest" description="Disordered" evidence="8">
    <location>
        <begin position="728"/>
        <end position="781"/>
    </location>
</feature>
<dbReference type="STRING" id="282301.A0A267EM16"/>
<feature type="non-terminal residue" evidence="10">
    <location>
        <position position="1"/>
    </location>
</feature>
<dbReference type="InterPro" id="IPR001752">
    <property type="entry name" value="Kinesin_motor_dom"/>
</dbReference>
<evidence type="ECO:0000256" key="2">
    <source>
        <dbReference type="ARBA" id="ARBA00022741"/>
    </source>
</evidence>
<keyword evidence="5 6" id="KW-0505">Motor protein</keyword>
<evidence type="ECO:0000313" key="10">
    <source>
        <dbReference type="EMBL" id="PAA61917.1"/>
    </source>
</evidence>
<keyword evidence="3 5" id="KW-0067">ATP-binding</keyword>
<dbReference type="GO" id="GO:0005874">
    <property type="term" value="C:microtubule"/>
    <property type="evidence" value="ECO:0007669"/>
    <property type="project" value="UniProtKB-KW"/>
</dbReference>
<organism evidence="10 11">
    <name type="scientific">Macrostomum lignano</name>
    <dbReference type="NCBI Taxonomy" id="282301"/>
    <lineage>
        <taxon>Eukaryota</taxon>
        <taxon>Metazoa</taxon>
        <taxon>Spiralia</taxon>
        <taxon>Lophotrochozoa</taxon>
        <taxon>Platyhelminthes</taxon>
        <taxon>Rhabditophora</taxon>
        <taxon>Macrostomorpha</taxon>
        <taxon>Macrostomida</taxon>
        <taxon>Macrostomidae</taxon>
        <taxon>Macrostomum</taxon>
    </lineage>
</organism>
<evidence type="ECO:0000256" key="3">
    <source>
        <dbReference type="ARBA" id="ARBA00022840"/>
    </source>
</evidence>
<gene>
    <name evidence="10" type="ORF">BOX15_Mlig027733g1</name>
</gene>
<comment type="subcellular location">
    <subcellularLocation>
        <location evidence="1">Cytoplasm</location>
        <location evidence="1">Cytoskeleton</location>
    </subcellularLocation>
</comment>
<reference evidence="10 11" key="1">
    <citation type="submission" date="2017-06" db="EMBL/GenBank/DDBJ databases">
        <title>A platform for efficient transgenesis in Macrostomum lignano, a flatworm model organism for stem cell research.</title>
        <authorList>
            <person name="Berezikov E."/>
        </authorList>
    </citation>
    <scope>NUCLEOTIDE SEQUENCE [LARGE SCALE GENOMIC DNA]</scope>
    <source>
        <strain evidence="10">DV1</strain>
        <tissue evidence="10">Whole organism</tissue>
    </source>
</reference>